<dbReference type="EMBL" id="JARIHO010000074">
    <property type="protein sequence ID" value="KAJ7311735.1"/>
    <property type="molecule type" value="Genomic_DNA"/>
</dbReference>
<dbReference type="Gene3D" id="3.30.9.30">
    <property type="match status" value="1"/>
</dbReference>
<protein>
    <submittedName>
        <fullName evidence="1">Uncharacterized protein</fullName>
    </submittedName>
</protein>
<dbReference type="Proteomes" id="UP001218218">
    <property type="component" value="Unassembled WGS sequence"/>
</dbReference>
<comment type="caution">
    <text evidence="1">The sequence shown here is derived from an EMBL/GenBank/DDBJ whole genome shotgun (WGS) entry which is preliminary data.</text>
</comment>
<proteinExistence type="predicted"/>
<dbReference type="AlphaFoldDB" id="A0AAD6Z8A5"/>
<evidence type="ECO:0000313" key="2">
    <source>
        <dbReference type="Proteomes" id="UP001218218"/>
    </source>
</evidence>
<gene>
    <name evidence="1" type="ORF">DFH08DRAFT_822501</name>
</gene>
<evidence type="ECO:0000313" key="1">
    <source>
        <dbReference type="EMBL" id="KAJ7311735.1"/>
    </source>
</evidence>
<name>A0AAD6Z8A5_9AGAR</name>
<keyword evidence="2" id="KW-1185">Reference proteome</keyword>
<sequence length="218" mass="24190">MARHHKYFEGGAVEVSTRKPNGSASRILESGESTCGLSSRPFLQPLGSKVAHNPELLAFVESNTHSSRWIGAKRHVIAYPILRNPICNISTTQSDINFAAEPTATWTTRAGKSAMLKVYSDFCPLVVRMLELVPKGERLRKARTKHLVEEVAASECALHPMDPEVQAARGEAFCQVKYGSLDCVRVVNREVQDFVYGHDCVRDAEVHFDGYFAEVKGK</sequence>
<dbReference type="SUPFAM" id="SSF54373">
    <property type="entry name" value="FAD-linked reductases, C-terminal domain"/>
    <property type="match status" value="1"/>
</dbReference>
<reference evidence="1" key="1">
    <citation type="submission" date="2023-03" db="EMBL/GenBank/DDBJ databases">
        <title>Massive genome expansion in bonnet fungi (Mycena s.s.) driven by repeated elements and novel gene families across ecological guilds.</title>
        <authorList>
            <consortium name="Lawrence Berkeley National Laboratory"/>
            <person name="Harder C.B."/>
            <person name="Miyauchi S."/>
            <person name="Viragh M."/>
            <person name="Kuo A."/>
            <person name="Thoen E."/>
            <person name="Andreopoulos B."/>
            <person name="Lu D."/>
            <person name="Skrede I."/>
            <person name="Drula E."/>
            <person name="Henrissat B."/>
            <person name="Morin E."/>
            <person name="Kohler A."/>
            <person name="Barry K."/>
            <person name="LaButti K."/>
            <person name="Morin E."/>
            <person name="Salamov A."/>
            <person name="Lipzen A."/>
            <person name="Mereny Z."/>
            <person name="Hegedus B."/>
            <person name="Baldrian P."/>
            <person name="Stursova M."/>
            <person name="Weitz H."/>
            <person name="Taylor A."/>
            <person name="Grigoriev I.V."/>
            <person name="Nagy L.G."/>
            <person name="Martin F."/>
            <person name="Kauserud H."/>
        </authorList>
    </citation>
    <scope>NUCLEOTIDE SEQUENCE</scope>
    <source>
        <strain evidence="1">CBHHK002</strain>
    </source>
</reference>
<accession>A0AAD6Z8A5</accession>
<organism evidence="1 2">
    <name type="scientific">Mycena albidolilacea</name>
    <dbReference type="NCBI Taxonomy" id="1033008"/>
    <lineage>
        <taxon>Eukaryota</taxon>
        <taxon>Fungi</taxon>
        <taxon>Dikarya</taxon>
        <taxon>Basidiomycota</taxon>
        <taxon>Agaricomycotina</taxon>
        <taxon>Agaricomycetes</taxon>
        <taxon>Agaricomycetidae</taxon>
        <taxon>Agaricales</taxon>
        <taxon>Marasmiineae</taxon>
        <taxon>Mycenaceae</taxon>
        <taxon>Mycena</taxon>
    </lineage>
</organism>